<name>A0A842HGJ0_9BACT</name>
<dbReference type="EMBL" id="JACHVB010000045">
    <property type="protein sequence ID" value="MBC2595643.1"/>
    <property type="molecule type" value="Genomic_DNA"/>
</dbReference>
<evidence type="ECO:0000259" key="1">
    <source>
        <dbReference type="Pfam" id="PF13470"/>
    </source>
</evidence>
<dbReference type="SUPFAM" id="SSF88723">
    <property type="entry name" value="PIN domain-like"/>
    <property type="match status" value="1"/>
</dbReference>
<sequence length="130" mass="14090">MRILVDTDVLLDVALAREAFVEASAAVLQWVDDGGEAAIAWHSIANCSYLLKSGGRNFLEMLLNLVEVAPVASDEARRALALPMSDLEDAMQASAALAWKADYIITRNLPDYRNSPVKAITPTAFLELAT</sequence>
<dbReference type="Proteomes" id="UP000546464">
    <property type="component" value="Unassembled WGS sequence"/>
</dbReference>
<dbReference type="AlphaFoldDB" id="A0A842HGJ0"/>
<accession>A0A842HGJ0</accession>
<dbReference type="Pfam" id="PF13470">
    <property type="entry name" value="PIN_3"/>
    <property type="match status" value="1"/>
</dbReference>
<dbReference type="RefSeq" id="WP_185676595.1">
    <property type="nucleotide sequence ID" value="NZ_JACHVB010000045.1"/>
</dbReference>
<comment type="caution">
    <text evidence="2">The sequence shown here is derived from an EMBL/GenBank/DDBJ whole genome shotgun (WGS) entry which is preliminary data.</text>
</comment>
<reference evidence="2 3" key="1">
    <citation type="submission" date="2020-07" db="EMBL/GenBank/DDBJ databases">
        <authorList>
            <person name="Feng X."/>
        </authorList>
    </citation>
    <scope>NUCLEOTIDE SEQUENCE [LARGE SCALE GENOMIC DNA]</scope>
    <source>
        <strain evidence="2 3">JCM31066</strain>
    </source>
</reference>
<evidence type="ECO:0000313" key="2">
    <source>
        <dbReference type="EMBL" id="MBC2595643.1"/>
    </source>
</evidence>
<feature type="domain" description="PIN" evidence="1">
    <location>
        <begin position="2"/>
        <end position="108"/>
    </location>
</feature>
<evidence type="ECO:0000313" key="3">
    <source>
        <dbReference type="Proteomes" id="UP000546464"/>
    </source>
</evidence>
<proteinExistence type="predicted"/>
<protein>
    <submittedName>
        <fullName evidence="2">PIN domain-containing protein</fullName>
    </submittedName>
</protein>
<gene>
    <name evidence="2" type="ORF">H5P28_15350</name>
</gene>
<dbReference type="Gene3D" id="3.40.50.1010">
    <property type="entry name" value="5'-nuclease"/>
    <property type="match status" value="1"/>
</dbReference>
<dbReference type="InterPro" id="IPR002716">
    <property type="entry name" value="PIN_dom"/>
</dbReference>
<organism evidence="2 3">
    <name type="scientific">Ruficoccus amylovorans</name>
    <dbReference type="NCBI Taxonomy" id="1804625"/>
    <lineage>
        <taxon>Bacteria</taxon>
        <taxon>Pseudomonadati</taxon>
        <taxon>Verrucomicrobiota</taxon>
        <taxon>Opitutia</taxon>
        <taxon>Puniceicoccales</taxon>
        <taxon>Cerasicoccaceae</taxon>
        <taxon>Ruficoccus</taxon>
    </lineage>
</organism>
<dbReference type="InterPro" id="IPR029060">
    <property type="entry name" value="PIN-like_dom_sf"/>
</dbReference>
<keyword evidence="3" id="KW-1185">Reference proteome</keyword>